<evidence type="ECO:0000256" key="1">
    <source>
        <dbReference type="SAM" id="MobiDB-lite"/>
    </source>
</evidence>
<proteinExistence type="predicted"/>
<evidence type="ECO:0000313" key="2">
    <source>
        <dbReference type="EMBL" id="PVI08280.1"/>
    </source>
</evidence>
<organism evidence="2 3">
    <name type="scientific">Periconia macrospinosa</name>
    <dbReference type="NCBI Taxonomy" id="97972"/>
    <lineage>
        <taxon>Eukaryota</taxon>
        <taxon>Fungi</taxon>
        <taxon>Dikarya</taxon>
        <taxon>Ascomycota</taxon>
        <taxon>Pezizomycotina</taxon>
        <taxon>Dothideomycetes</taxon>
        <taxon>Pleosporomycetidae</taxon>
        <taxon>Pleosporales</taxon>
        <taxon>Massarineae</taxon>
        <taxon>Periconiaceae</taxon>
        <taxon>Periconia</taxon>
    </lineage>
</organism>
<dbReference type="EMBL" id="KZ805301">
    <property type="protein sequence ID" value="PVI08280.1"/>
    <property type="molecule type" value="Genomic_DNA"/>
</dbReference>
<dbReference type="Proteomes" id="UP000244855">
    <property type="component" value="Unassembled WGS sequence"/>
</dbReference>
<protein>
    <submittedName>
        <fullName evidence="2">Uncharacterized protein</fullName>
    </submittedName>
</protein>
<feature type="region of interest" description="Disordered" evidence="1">
    <location>
        <begin position="1"/>
        <end position="24"/>
    </location>
</feature>
<dbReference type="AlphaFoldDB" id="A0A2V1EFM0"/>
<sequence>MEARSPPSLSLPRNSSNAPRASVCLDPPGRIADQFVRDVRVTRRRMSNGVYRFVRSSSSFPYSNTTTSTIIARMSLRTLSITHLEWWPGYLRPKPKSAMPSSYGSRSRKHAEMNSLERWLQLEDAKDSRDIPWTCWVQMDDVRDYSYMLSFPCYYARLSNVSKCSTIMYSNSHTKGALYNCTIIITQINTITTKRTIPLVVIHDARVTIEW</sequence>
<reference evidence="2 3" key="1">
    <citation type="journal article" date="2018" name="Sci. Rep.">
        <title>Comparative genomics provides insights into the lifestyle and reveals functional heterogeneity of dark septate endophytic fungi.</title>
        <authorList>
            <person name="Knapp D.G."/>
            <person name="Nemeth J.B."/>
            <person name="Barry K."/>
            <person name="Hainaut M."/>
            <person name="Henrissat B."/>
            <person name="Johnson J."/>
            <person name="Kuo A."/>
            <person name="Lim J.H.P."/>
            <person name="Lipzen A."/>
            <person name="Nolan M."/>
            <person name="Ohm R.A."/>
            <person name="Tamas L."/>
            <person name="Grigoriev I.V."/>
            <person name="Spatafora J.W."/>
            <person name="Nagy L.G."/>
            <person name="Kovacs G.M."/>
        </authorList>
    </citation>
    <scope>NUCLEOTIDE SEQUENCE [LARGE SCALE GENOMIC DNA]</scope>
    <source>
        <strain evidence="2 3">DSE2036</strain>
    </source>
</reference>
<evidence type="ECO:0000313" key="3">
    <source>
        <dbReference type="Proteomes" id="UP000244855"/>
    </source>
</evidence>
<feature type="compositionally biased region" description="Low complexity" evidence="1">
    <location>
        <begin position="1"/>
        <end position="19"/>
    </location>
</feature>
<gene>
    <name evidence="2" type="ORF">DM02DRAFT_157535</name>
</gene>
<name>A0A2V1EFM0_9PLEO</name>
<keyword evidence="3" id="KW-1185">Reference proteome</keyword>
<accession>A0A2V1EFM0</accession>